<dbReference type="HOGENOM" id="CLU_1257845_0_0_1"/>
<protein>
    <submittedName>
        <fullName evidence="1">Uncharacterized protein</fullName>
    </submittedName>
</protein>
<reference evidence="1" key="2">
    <citation type="submission" date="2018-05" db="EMBL/GenBank/DDBJ databases">
        <title>OgluRS3 (Oryza glumaepatula Reference Sequence Version 3).</title>
        <authorList>
            <person name="Zhang J."/>
            <person name="Kudrna D."/>
            <person name="Lee S."/>
            <person name="Talag J."/>
            <person name="Welchert J."/>
            <person name="Wing R.A."/>
        </authorList>
    </citation>
    <scope>NUCLEOTIDE SEQUENCE [LARGE SCALE GENOMIC DNA]</scope>
</reference>
<evidence type="ECO:0000313" key="2">
    <source>
        <dbReference type="Proteomes" id="UP000026961"/>
    </source>
</evidence>
<evidence type="ECO:0000313" key="1">
    <source>
        <dbReference type="EnsemblPlants" id="OGLUM12G17410.1"/>
    </source>
</evidence>
<dbReference type="Proteomes" id="UP000026961">
    <property type="component" value="Chromosome 12"/>
</dbReference>
<dbReference type="EnsemblPlants" id="OGLUM12G17410.1">
    <property type="protein sequence ID" value="OGLUM12G17410.1"/>
    <property type="gene ID" value="OGLUM12G17410"/>
</dbReference>
<name>A0A0E0BU36_9ORYZ</name>
<accession>A0A0E0BU36</accession>
<dbReference type="Gramene" id="OGLUM12G17410.1">
    <property type="protein sequence ID" value="OGLUM12G17410.1"/>
    <property type="gene ID" value="OGLUM12G17410"/>
</dbReference>
<organism evidence="1">
    <name type="scientific">Oryza glumipatula</name>
    <dbReference type="NCBI Taxonomy" id="40148"/>
    <lineage>
        <taxon>Eukaryota</taxon>
        <taxon>Viridiplantae</taxon>
        <taxon>Streptophyta</taxon>
        <taxon>Embryophyta</taxon>
        <taxon>Tracheophyta</taxon>
        <taxon>Spermatophyta</taxon>
        <taxon>Magnoliopsida</taxon>
        <taxon>Liliopsida</taxon>
        <taxon>Poales</taxon>
        <taxon>Poaceae</taxon>
        <taxon>BOP clade</taxon>
        <taxon>Oryzoideae</taxon>
        <taxon>Oryzeae</taxon>
        <taxon>Oryzinae</taxon>
        <taxon>Oryza</taxon>
    </lineage>
</organism>
<proteinExistence type="predicted"/>
<sequence>MNKLWFWEMQTFIPYSQNNPSSSVVIPAPMSAKPSALQMPSPSVGSFTQLPYYMVVVLKSIPRGDLVEYFFCETSQPVTRESSLSILAYSFPGFEDVNVCYLKQPCQKILYHIQQNLGIETIKKCQMLMFSSLEMQLLHSNYHDARNGMPHECHDALCVGRGTIEGIEPIEGTHYLKAIFVPQALGLLRIHAL</sequence>
<dbReference type="AlphaFoldDB" id="A0A0E0BU36"/>
<reference evidence="1" key="1">
    <citation type="submission" date="2015-04" db="UniProtKB">
        <authorList>
            <consortium name="EnsemblPlants"/>
        </authorList>
    </citation>
    <scope>IDENTIFICATION</scope>
</reference>
<keyword evidence="2" id="KW-1185">Reference proteome</keyword>